<proteinExistence type="predicted"/>
<comment type="caution">
    <text evidence="2">The sequence shown here is derived from an EMBL/GenBank/DDBJ whole genome shotgun (WGS) entry which is preliminary data.</text>
</comment>
<keyword evidence="3" id="KW-1185">Reference proteome</keyword>
<evidence type="ECO:0000313" key="3">
    <source>
        <dbReference type="Proteomes" id="UP000244077"/>
    </source>
</evidence>
<dbReference type="OrthoDB" id="8482286at2"/>
<feature type="region of interest" description="Disordered" evidence="1">
    <location>
        <begin position="124"/>
        <end position="168"/>
    </location>
</feature>
<evidence type="ECO:0000313" key="2">
    <source>
        <dbReference type="EMBL" id="PTQ71888.1"/>
    </source>
</evidence>
<accession>A0A2T5HJY4</accession>
<sequence length="168" mass="17661">MSVSSHDTHKQSETGRKPTLGTGENPPFGWYYFGPEPPWKTSGAAPSSRDTNADASGEDNTDLMRAFDRLSRGEVNAETIGKLFDLKDRDFWKGALAGAAAALAANNLPALKAMAASVMAGAFAQATPAKPAAASTAKTDKAPDPHSKEHSGTQQAPDQTTQEEETSV</sequence>
<organism evidence="2 3">
    <name type="scientific">Celeribacter persicus</name>
    <dbReference type="NCBI Taxonomy" id="1651082"/>
    <lineage>
        <taxon>Bacteria</taxon>
        <taxon>Pseudomonadati</taxon>
        <taxon>Pseudomonadota</taxon>
        <taxon>Alphaproteobacteria</taxon>
        <taxon>Rhodobacterales</taxon>
        <taxon>Roseobacteraceae</taxon>
        <taxon>Celeribacter</taxon>
    </lineage>
</organism>
<reference evidence="2 3" key="1">
    <citation type="submission" date="2018-04" db="EMBL/GenBank/DDBJ databases">
        <title>Genomic Encyclopedia of Archaeal and Bacterial Type Strains, Phase II (KMG-II): from individual species to whole genera.</title>
        <authorList>
            <person name="Goeker M."/>
        </authorList>
    </citation>
    <scope>NUCLEOTIDE SEQUENCE [LARGE SCALE GENOMIC DNA]</scope>
    <source>
        <strain evidence="2 3">DSM 100434</strain>
    </source>
</reference>
<protein>
    <submittedName>
        <fullName evidence="2">Uncharacterized protein</fullName>
    </submittedName>
</protein>
<feature type="compositionally biased region" description="Polar residues" evidence="1">
    <location>
        <begin position="44"/>
        <end position="54"/>
    </location>
</feature>
<evidence type="ECO:0000256" key="1">
    <source>
        <dbReference type="SAM" id="MobiDB-lite"/>
    </source>
</evidence>
<feature type="region of interest" description="Disordered" evidence="1">
    <location>
        <begin position="1"/>
        <end position="60"/>
    </location>
</feature>
<gene>
    <name evidence="2" type="ORF">C8N42_10767</name>
</gene>
<dbReference type="EMBL" id="QAOH01000007">
    <property type="protein sequence ID" value="PTQ71888.1"/>
    <property type="molecule type" value="Genomic_DNA"/>
</dbReference>
<feature type="compositionally biased region" description="Basic and acidic residues" evidence="1">
    <location>
        <begin position="1"/>
        <end position="16"/>
    </location>
</feature>
<dbReference type="RefSeq" id="WP_146168260.1">
    <property type="nucleotide sequence ID" value="NZ_QAOH01000007.1"/>
</dbReference>
<dbReference type="AlphaFoldDB" id="A0A2T5HJY4"/>
<feature type="compositionally biased region" description="Low complexity" evidence="1">
    <location>
        <begin position="124"/>
        <end position="137"/>
    </location>
</feature>
<name>A0A2T5HJY4_9RHOB</name>
<feature type="compositionally biased region" description="Basic and acidic residues" evidence="1">
    <location>
        <begin position="138"/>
        <end position="151"/>
    </location>
</feature>
<dbReference type="Proteomes" id="UP000244077">
    <property type="component" value="Unassembled WGS sequence"/>
</dbReference>